<dbReference type="Gene3D" id="3.50.50.60">
    <property type="entry name" value="FAD/NAD(P)-binding domain"/>
    <property type="match status" value="1"/>
</dbReference>
<name>A0A1M7PMD5_9ACTN</name>
<dbReference type="AlphaFoldDB" id="A0A1M7PMD5"/>
<dbReference type="EMBL" id="FRCS01000003">
    <property type="protein sequence ID" value="SHN18395.1"/>
    <property type="molecule type" value="Genomic_DNA"/>
</dbReference>
<evidence type="ECO:0000313" key="3">
    <source>
        <dbReference type="EMBL" id="SHN18395.1"/>
    </source>
</evidence>
<dbReference type="Proteomes" id="UP000184440">
    <property type="component" value="Unassembled WGS sequence"/>
</dbReference>
<dbReference type="PRINTS" id="PR00420">
    <property type="entry name" value="RNGMNOXGNASE"/>
</dbReference>
<keyword evidence="4" id="KW-1185">Reference proteome</keyword>
<dbReference type="Gene3D" id="3.30.70.2450">
    <property type="match status" value="1"/>
</dbReference>
<evidence type="ECO:0000259" key="2">
    <source>
        <dbReference type="Pfam" id="PF01494"/>
    </source>
</evidence>
<dbReference type="GO" id="GO:0071949">
    <property type="term" value="F:FAD binding"/>
    <property type="evidence" value="ECO:0007669"/>
    <property type="project" value="InterPro"/>
</dbReference>
<protein>
    <submittedName>
        <fullName evidence="3">3-(3-hydroxy-phenyl)propionate hydroxylase</fullName>
    </submittedName>
</protein>
<dbReference type="SUPFAM" id="SSF51905">
    <property type="entry name" value="FAD/NAD(P)-binding domain"/>
    <property type="match status" value="1"/>
</dbReference>
<reference evidence="3 4" key="1">
    <citation type="submission" date="2016-11" db="EMBL/GenBank/DDBJ databases">
        <authorList>
            <person name="Jaros S."/>
            <person name="Januszkiewicz K."/>
            <person name="Wedrychowicz H."/>
        </authorList>
    </citation>
    <scope>NUCLEOTIDE SEQUENCE [LARGE SCALE GENOMIC DNA]</scope>
    <source>
        <strain evidence="3 4">DSM 46144</strain>
    </source>
</reference>
<dbReference type="PANTHER" id="PTHR43476">
    <property type="entry name" value="3-(3-HYDROXY-PHENYL)PROPIONATE/3-HYDROXYCINNAMIC ACID HYDROXYLASE"/>
    <property type="match status" value="1"/>
</dbReference>
<accession>A0A1M7PMD5</accession>
<dbReference type="GO" id="GO:0019622">
    <property type="term" value="P:3-(3-hydroxy)phenylpropionate catabolic process"/>
    <property type="evidence" value="ECO:0007669"/>
    <property type="project" value="TreeGrafter"/>
</dbReference>
<dbReference type="STRING" id="134849.SAMN05443668_103497"/>
<dbReference type="OrthoDB" id="8670884at2"/>
<evidence type="ECO:0000313" key="4">
    <source>
        <dbReference type="Proteomes" id="UP000184440"/>
    </source>
</evidence>
<evidence type="ECO:0000256" key="1">
    <source>
        <dbReference type="ARBA" id="ARBA00023002"/>
    </source>
</evidence>
<organism evidence="3 4">
    <name type="scientific">Cryptosporangium aurantiacum</name>
    <dbReference type="NCBI Taxonomy" id="134849"/>
    <lineage>
        <taxon>Bacteria</taxon>
        <taxon>Bacillati</taxon>
        <taxon>Actinomycetota</taxon>
        <taxon>Actinomycetes</taxon>
        <taxon>Cryptosporangiales</taxon>
        <taxon>Cryptosporangiaceae</taxon>
        <taxon>Cryptosporangium</taxon>
    </lineage>
</organism>
<dbReference type="NCBIfam" id="NF004831">
    <property type="entry name" value="PRK06183.1-5"/>
    <property type="match status" value="1"/>
</dbReference>
<keyword evidence="1" id="KW-0560">Oxidoreductase</keyword>
<feature type="domain" description="FAD-binding" evidence="2">
    <location>
        <begin position="4"/>
        <end position="341"/>
    </location>
</feature>
<gene>
    <name evidence="3" type="ORF">SAMN05443668_103497</name>
</gene>
<sequence length="536" mass="58491">MDIDVEVAVVGAGPCGITLANLLGTYGVRTAVLDREPDVTPYPRAVAIDDESLRTFQTAGVIDDVLPDLILNAPIRYHSSTGRRLAHVGPSGRPYGWPRRNLFLQPVTEASLRRGLERFDQVTLYPGAEVTGLDVGPDGVALEAKTAGGGLAVRARYVVGADGGRSFVRERLGIPLVGETAASRWLVIDVADDSLQTLYSAVYCDPDRPAMTIPLPYAHRRFEFKLLPGEDEQRVVTDEFVTGLLRPFYPSLPLPTIQGRRVYWHHSRIAERFRSGPVFLGGDAAHLQPPFFGQGMNSGIRDATNLAWKLAAVTAGRAGEGLLDTYDTERRHHASAMVSFATRVGRMYQPRNRATEIVRDGLFRGVQRVPGARDYILQMKYKPAPRYERGVVVPPARPDAASPVGRLLGQPFVTDAEGARRRLDDVLGPVFAVIGLDGDPGRGLSADARTLLTRMDARLWRVLPAAPGRRHGVDRDLVDGTGVLIDDEGGFRDLLLARPAERILVVRPDRYVAAACGPDALPEILTRLAAALDLPY</sequence>
<dbReference type="NCBIfam" id="NF004829">
    <property type="entry name" value="PRK06183.1-3"/>
    <property type="match status" value="1"/>
</dbReference>
<dbReference type="InterPro" id="IPR050631">
    <property type="entry name" value="PheA/TfdB_FAD_monoxygenase"/>
</dbReference>
<dbReference type="InterPro" id="IPR002938">
    <property type="entry name" value="FAD-bd"/>
</dbReference>
<dbReference type="Pfam" id="PF01494">
    <property type="entry name" value="FAD_binding_3"/>
    <property type="match status" value="1"/>
</dbReference>
<dbReference type="GO" id="GO:0008688">
    <property type="term" value="F:3-(3-hydroxyphenyl)propionate hydroxylase activity"/>
    <property type="evidence" value="ECO:0007669"/>
    <property type="project" value="TreeGrafter"/>
</dbReference>
<dbReference type="InterPro" id="IPR036188">
    <property type="entry name" value="FAD/NAD-bd_sf"/>
</dbReference>
<dbReference type="PANTHER" id="PTHR43476:SF3">
    <property type="entry name" value="FAD-BINDING MONOOXYGENASE"/>
    <property type="match status" value="1"/>
</dbReference>
<dbReference type="RefSeq" id="WP_073256580.1">
    <property type="nucleotide sequence ID" value="NZ_FRCS01000003.1"/>
</dbReference>
<proteinExistence type="predicted"/>